<evidence type="ECO:0000256" key="4">
    <source>
        <dbReference type="SAM" id="SignalP"/>
    </source>
</evidence>
<feature type="transmembrane region" description="Helical" evidence="3">
    <location>
        <begin position="442"/>
        <end position="461"/>
    </location>
</feature>
<dbReference type="EMBL" id="OU015584">
    <property type="protein sequence ID" value="CAG5076269.1"/>
    <property type="molecule type" value="Genomic_DNA"/>
</dbReference>
<evidence type="ECO:0000259" key="5">
    <source>
        <dbReference type="Pfam" id="PF07228"/>
    </source>
</evidence>
<proteinExistence type="predicted"/>
<dbReference type="InterPro" id="IPR019734">
    <property type="entry name" value="TPR_rpt"/>
</dbReference>
<gene>
    <name evidence="6" type="ORF">CRYO30217_00023</name>
</gene>
<accession>A0A916JIS9</accession>
<feature type="repeat" description="TPR" evidence="1">
    <location>
        <begin position="187"/>
        <end position="220"/>
    </location>
</feature>
<reference evidence="6" key="1">
    <citation type="submission" date="2021-04" db="EMBL/GenBank/DDBJ databases">
        <authorList>
            <person name="Rodrigo-Torres L."/>
            <person name="Arahal R. D."/>
            <person name="Lucena T."/>
        </authorList>
    </citation>
    <scope>NUCLEOTIDE SEQUENCE</scope>
    <source>
        <strain evidence="6">AS29M-1</strain>
    </source>
</reference>
<dbReference type="KEGG" id="ptan:CRYO30217_00023"/>
<keyword evidence="3" id="KW-0812">Transmembrane</keyword>
<evidence type="ECO:0000313" key="7">
    <source>
        <dbReference type="Proteomes" id="UP000683507"/>
    </source>
</evidence>
<keyword evidence="1" id="KW-0802">TPR repeat</keyword>
<dbReference type="AlphaFoldDB" id="A0A916JIS9"/>
<dbReference type="Proteomes" id="UP000683507">
    <property type="component" value="Chromosome"/>
</dbReference>
<dbReference type="InterPro" id="IPR001932">
    <property type="entry name" value="PPM-type_phosphatase-like_dom"/>
</dbReference>
<keyword evidence="3" id="KW-1133">Transmembrane helix</keyword>
<feature type="domain" description="PPM-type phosphatase" evidence="5">
    <location>
        <begin position="535"/>
        <end position="751"/>
    </location>
</feature>
<feature type="repeat" description="TPR" evidence="1">
    <location>
        <begin position="227"/>
        <end position="260"/>
    </location>
</feature>
<dbReference type="SUPFAM" id="SSF48452">
    <property type="entry name" value="TPR-like"/>
    <property type="match status" value="2"/>
</dbReference>
<evidence type="ECO:0000256" key="2">
    <source>
        <dbReference type="SAM" id="Coils"/>
    </source>
</evidence>
<name>A0A916JIS9_9FLAO</name>
<feature type="signal peptide" evidence="4">
    <location>
        <begin position="1"/>
        <end position="22"/>
    </location>
</feature>
<dbReference type="Pfam" id="PF07228">
    <property type="entry name" value="SpoIIE"/>
    <property type="match status" value="1"/>
</dbReference>
<evidence type="ECO:0000256" key="1">
    <source>
        <dbReference type="PROSITE-ProRule" id="PRU00339"/>
    </source>
</evidence>
<dbReference type="PANTHER" id="PTHR10098">
    <property type="entry name" value="RAPSYN-RELATED"/>
    <property type="match status" value="1"/>
</dbReference>
<dbReference type="PROSITE" id="PS50005">
    <property type="entry name" value="TPR"/>
    <property type="match status" value="2"/>
</dbReference>
<keyword evidence="2" id="KW-0175">Coiled coil</keyword>
<sequence length="751" mass="85772">MKWIKLKIALLGLWSFGHSLLAQDHKKIEDLYDQFLVLEFEQADSAFTLLQEGLQLAKSQQNKELIGLGYKYMSWYYQDIDELSVSLKYADSCIQIGEQINDKESLVDAYNQMGNLLSDQALLDSSLFWYQKGLNLSKSLNDIQGVAKVSNNMALAFVDQGEYLKAIDHYHLSIEMSEKIGDTQSVGDAYNNLGTLFVQIEDFEQALDYHEKAFEIRKSTGDPVGMSSVQLNIGRIYLARKQFGVARDYFFKSLAIDQEIKDLGGIALNYNNIGLSYFREGILDSAIYYYEASLKIRIEIGDPFGQALTYTNIGEYYLEQGKPDKAIENCSSSYQIANSKDIPYEKLASCECLYQAYQEKKNFSLAYKFLKEAVEIEASLNSEENNKAMTKKEMQFVFHYQALEDSLKQAEIMAQKEAEAQFLIKTAELEKDKIATEKNNQLWLFSLIGFFIAVIGIIIYVQLRRQKTVNKLIQEQKEFIQYQKHEIEQSIAYAQEIQDTSLPSKSIQSLFRDTLLIYLPRDVVSGDFYWLEDDEEYVYFAAADCTGHGIPGAFISMMGTILLNEIYNSKELRKPGEILDELNRLVQLTLMSRTGKQMKDGMDISFCRLNKQSAILEYAGANNPVWIISGSDQIKVNGEMIAPNLVGESNLFEVKADKQPIGKYADESRSFKTNTIQLSENDQVYLFSDGFADQFGGEKGKKFKYKPFKELLIRTSKLSGEDQRKHIIQVFEAWKGDYDQIDDVCVLGIRV</sequence>
<dbReference type="Pfam" id="PF13424">
    <property type="entry name" value="TPR_12"/>
    <property type="match status" value="2"/>
</dbReference>
<dbReference type="SMART" id="SM00028">
    <property type="entry name" value="TPR"/>
    <property type="match status" value="7"/>
</dbReference>
<evidence type="ECO:0000256" key="3">
    <source>
        <dbReference type="SAM" id="Phobius"/>
    </source>
</evidence>
<dbReference type="InterPro" id="IPR036457">
    <property type="entry name" value="PPM-type-like_dom_sf"/>
</dbReference>
<keyword evidence="3" id="KW-0472">Membrane</keyword>
<dbReference type="PANTHER" id="PTHR10098:SF108">
    <property type="entry name" value="TETRATRICOPEPTIDE REPEAT PROTEIN 28"/>
    <property type="match status" value="1"/>
</dbReference>
<keyword evidence="7" id="KW-1185">Reference proteome</keyword>
<dbReference type="InterPro" id="IPR011990">
    <property type="entry name" value="TPR-like_helical_dom_sf"/>
</dbReference>
<dbReference type="RefSeq" id="WP_258540271.1">
    <property type="nucleotide sequence ID" value="NZ_OU015584.1"/>
</dbReference>
<keyword evidence="4" id="KW-0732">Signal</keyword>
<protein>
    <recommendedName>
        <fullName evidence="5">PPM-type phosphatase domain-containing protein</fullName>
    </recommendedName>
</protein>
<feature type="chain" id="PRO_5036881578" description="PPM-type phosphatase domain-containing protein" evidence="4">
    <location>
        <begin position="23"/>
        <end position="751"/>
    </location>
</feature>
<feature type="coiled-coil region" evidence="2">
    <location>
        <begin position="373"/>
        <end position="420"/>
    </location>
</feature>
<organism evidence="6 7">
    <name type="scientific">Parvicella tangerina</name>
    <dbReference type="NCBI Taxonomy" id="2829795"/>
    <lineage>
        <taxon>Bacteria</taxon>
        <taxon>Pseudomonadati</taxon>
        <taxon>Bacteroidota</taxon>
        <taxon>Flavobacteriia</taxon>
        <taxon>Flavobacteriales</taxon>
        <taxon>Parvicellaceae</taxon>
        <taxon>Parvicella</taxon>
    </lineage>
</organism>
<dbReference type="Gene3D" id="3.60.40.10">
    <property type="entry name" value="PPM-type phosphatase domain"/>
    <property type="match status" value="1"/>
</dbReference>
<evidence type="ECO:0000313" key="6">
    <source>
        <dbReference type="EMBL" id="CAG5076269.1"/>
    </source>
</evidence>
<dbReference type="Gene3D" id="1.25.40.10">
    <property type="entry name" value="Tetratricopeptide repeat domain"/>
    <property type="match status" value="3"/>
</dbReference>
<dbReference type="PROSITE" id="PS50293">
    <property type="entry name" value="TPR_REGION"/>
    <property type="match status" value="1"/>
</dbReference>